<gene>
    <name evidence="1" type="ORF">H8Z76_02105</name>
</gene>
<sequence length="246" mass="28614">MNDSAEIIWFLELVEKYVDQKGIYREISEKWELVEKMMKSIIHEIDFPYILCLSKSSDVLSQWRSYANDGKGVAIGIDVDVLLRYSNLLSGNEIIYNSEEQMKLLGGKGIDKPLGELNRAIINDDEATTYNKIRILVSYLLEDAVKCKNPAFSEEDEYRISCVPNKSDEGKISEIKFRINNEVIFPYREICFGKIKHNLIKDITIGPKSLINNRNLCLFLKQQGFKWEENKEKWNQHVKTSKATYR</sequence>
<accession>A0ABR7I7E1</accession>
<dbReference type="Pfam" id="PF11185">
    <property type="entry name" value="DUF2971"/>
    <property type="match status" value="1"/>
</dbReference>
<name>A0ABR7I7E1_9FIRM</name>
<dbReference type="Proteomes" id="UP000621540">
    <property type="component" value="Unassembled WGS sequence"/>
</dbReference>
<reference evidence="1 2" key="1">
    <citation type="submission" date="2020-08" db="EMBL/GenBank/DDBJ databases">
        <title>Genome public.</title>
        <authorList>
            <person name="Liu C."/>
            <person name="Sun Q."/>
        </authorList>
    </citation>
    <scope>NUCLEOTIDE SEQUENCE [LARGE SCALE GENOMIC DNA]</scope>
    <source>
        <strain evidence="1 2">BX0805</strain>
    </source>
</reference>
<dbReference type="InterPro" id="IPR021352">
    <property type="entry name" value="DUF2971"/>
</dbReference>
<organism evidence="1 2">
    <name type="scientific">Roseburia yibonii</name>
    <dbReference type="NCBI Taxonomy" id="2763063"/>
    <lineage>
        <taxon>Bacteria</taxon>
        <taxon>Bacillati</taxon>
        <taxon>Bacillota</taxon>
        <taxon>Clostridia</taxon>
        <taxon>Lachnospirales</taxon>
        <taxon>Lachnospiraceae</taxon>
        <taxon>Roseburia</taxon>
    </lineage>
</organism>
<dbReference type="EMBL" id="JACOQH010000001">
    <property type="protein sequence ID" value="MBC5752829.1"/>
    <property type="molecule type" value="Genomic_DNA"/>
</dbReference>
<comment type="caution">
    <text evidence="1">The sequence shown here is derived from an EMBL/GenBank/DDBJ whole genome shotgun (WGS) entry which is preliminary data.</text>
</comment>
<proteinExistence type="predicted"/>
<evidence type="ECO:0000313" key="1">
    <source>
        <dbReference type="EMBL" id="MBC5752829.1"/>
    </source>
</evidence>
<evidence type="ECO:0000313" key="2">
    <source>
        <dbReference type="Proteomes" id="UP000621540"/>
    </source>
</evidence>
<dbReference type="RefSeq" id="WP_186981511.1">
    <property type="nucleotide sequence ID" value="NZ_JACOQH010000001.1"/>
</dbReference>
<keyword evidence="2" id="KW-1185">Reference proteome</keyword>
<protein>
    <submittedName>
        <fullName evidence="1">DUF2971 domain-containing protein</fullName>
    </submittedName>
</protein>